<protein>
    <submittedName>
        <fullName evidence="3">Uncharacterized protein</fullName>
    </submittedName>
</protein>
<keyword evidence="2" id="KW-1133">Transmembrane helix</keyword>
<organism evidence="3 4">
    <name type="scientific">Akanthomyces muscarius</name>
    <name type="common">Entomopathogenic fungus</name>
    <name type="synonym">Lecanicillium muscarium</name>
    <dbReference type="NCBI Taxonomy" id="2231603"/>
    <lineage>
        <taxon>Eukaryota</taxon>
        <taxon>Fungi</taxon>
        <taxon>Dikarya</taxon>
        <taxon>Ascomycota</taxon>
        <taxon>Pezizomycotina</taxon>
        <taxon>Sordariomycetes</taxon>
        <taxon>Hypocreomycetidae</taxon>
        <taxon>Hypocreales</taxon>
        <taxon>Cordycipitaceae</taxon>
        <taxon>Akanthomyces</taxon>
    </lineage>
</organism>
<dbReference type="GeneID" id="80890815"/>
<gene>
    <name evidence="3" type="ORF">LMH87_003656</name>
</gene>
<dbReference type="KEGG" id="amus:LMH87_003656"/>
<dbReference type="Proteomes" id="UP001144673">
    <property type="component" value="Chromosome 2"/>
</dbReference>
<dbReference type="AlphaFoldDB" id="A0A9W8Q1U3"/>
<keyword evidence="2" id="KW-0472">Membrane</keyword>
<feature type="region of interest" description="Disordered" evidence="1">
    <location>
        <begin position="1"/>
        <end position="26"/>
    </location>
</feature>
<accession>A0A9W8Q1U3</accession>
<evidence type="ECO:0000256" key="2">
    <source>
        <dbReference type="SAM" id="Phobius"/>
    </source>
</evidence>
<evidence type="ECO:0000256" key="1">
    <source>
        <dbReference type="SAM" id="MobiDB-lite"/>
    </source>
</evidence>
<sequence>MFGVRVSTEYSGAQQTPHSEVFGPQIGPSTESLPVCAPGLPLTSASSRLLSPYSCQRRFRILFLAICFSSLSLLPLNPTPAFSAWLPDLSYCQPCLRA</sequence>
<dbReference type="RefSeq" id="XP_056048456.1">
    <property type="nucleotide sequence ID" value="XM_056194760.1"/>
</dbReference>
<dbReference type="EMBL" id="JAJHUN010000011">
    <property type="protein sequence ID" value="KAJ4144786.1"/>
    <property type="molecule type" value="Genomic_DNA"/>
</dbReference>
<name>A0A9W8Q1U3_AKAMU</name>
<feature type="transmembrane region" description="Helical" evidence="2">
    <location>
        <begin position="59"/>
        <end position="76"/>
    </location>
</feature>
<keyword evidence="4" id="KW-1185">Reference proteome</keyword>
<reference evidence="3" key="1">
    <citation type="journal article" date="2023" name="Access Microbiol">
        <title>De-novo genome assembly for Akanthomyces muscarius, a biocontrol agent of insect agricultural pests.</title>
        <authorList>
            <person name="Erdos Z."/>
            <person name="Studholme D.J."/>
            <person name="Raymond B."/>
            <person name="Sharma M."/>
        </authorList>
    </citation>
    <scope>NUCLEOTIDE SEQUENCE</scope>
    <source>
        <strain evidence="3">Ve6</strain>
    </source>
</reference>
<comment type="caution">
    <text evidence="3">The sequence shown here is derived from an EMBL/GenBank/DDBJ whole genome shotgun (WGS) entry which is preliminary data.</text>
</comment>
<keyword evidence="2" id="KW-0812">Transmembrane</keyword>
<evidence type="ECO:0000313" key="3">
    <source>
        <dbReference type="EMBL" id="KAJ4144786.1"/>
    </source>
</evidence>
<proteinExistence type="predicted"/>
<evidence type="ECO:0000313" key="4">
    <source>
        <dbReference type="Proteomes" id="UP001144673"/>
    </source>
</evidence>
<feature type="compositionally biased region" description="Polar residues" evidence="1">
    <location>
        <begin position="8"/>
        <end position="18"/>
    </location>
</feature>